<proteinExistence type="inferred from homology"/>
<dbReference type="Gene3D" id="3.40.50.1820">
    <property type="entry name" value="alpha/beta hydrolase"/>
    <property type="match status" value="3"/>
</dbReference>
<dbReference type="Pfam" id="PF00450">
    <property type="entry name" value="Peptidase_S10"/>
    <property type="match status" value="2"/>
</dbReference>
<organism evidence="6 7">
    <name type="scientific">Perkinsus chesapeaki</name>
    <name type="common">Clam parasite</name>
    <name type="synonym">Perkinsus andrewsi</name>
    <dbReference type="NCBI Taxonomy" id="330153"/>
    <lineage>
        <taxon>Eukaryota</taxon>
        <taxon>Sar</taxon>
        <taxon>Alveolata</taxon>
        <taxon>Perkinsozoa</taxon>
        <taxon>Perkinsea</taxon>
        <taxon>Perkinsida</taxon>
        <taxon>Perkinsidae</taxon>
        <taxon>Perkinsus</taxon>
    </lineage>
</organism>
<evidence type="ECO:0000256" key="5">
    <source>
        <dbReference type="ARBA" id="ARBA00023180"/>
    </source>
</evidence>
<keyword evidence="7" id="KW-1185">Reference proteome</keyword>
<keyword evidence="2" id="KW-0121">Carboxypeptidase</keyword>
<protein>
    <submittedName>
        <fullName evidence="6">Uncharacterized protein</fullName>
    </submittedName>
</protein>
<dbReference type="Proteomes" id="UP000591131">
    <property type="component" value="Unassembled WGS sequence"/>
</dbReference>
<dbReference type="PANTHER" id="PTHR11802:SF113">
    <property type="entry name" value="SERINE CARBOXYPEPTIDASE CTSA-4.1"/>
    <property type="match status" value="1"/>
</dbReference>
<dbReference type="OrthoDB" id="443318at2759"/>
<dbReference type="InterPro" id="IPR001563">
    <property type="entry name" value="Peptidase_S10"/>
</dbReference>
<evidence type="ECO:0000313" key="7">
    <source>
        <dbReference type="Proteomes" id="UP000591131"/>
    </source>
</evidence>
<evidence type="ECO:0000256" key="4">
    <source>
        <dbReference type="ARBA" id="ARBA00022801"/>
    </source>
</evidence>
<dbReference type="GO" id="GO:0006508">
    <property type="term" value="P:proteolysis"/>
    <property type="evidence" value="ECO:0007669"/>
    <property type="project" value="UniProtKB-KW"/>
</dbReference>
<evidence type="ECO:0000313" key="6">
    <source>
        <dbReference type="EMBL" id="KAF4658962.1"/>
    </source>
</evidence>
<dbReference type="SUPFAM" id="SSF53474">
    <property type="entry name" value="alpha/beta-Hydrolases"/>
    <property type="match status" value="1"/>
</dbReference>
<evidence type="ECO:0000256" key="3">
    <source>
        <dbReference type="ARBA" id="ARBA00022670"/>
    </source>
</evidence>
<dbReference type="GO" id="GO:0004185">
    <property type="term" value="F:serine-type carboxypeptidase activity"/>
    <property type="evidence" value="ECO:0007669"/>
    <property type="project" value="InterPro"/>
</dbReference>
<keyword evidence="5" id="KW-0325">Glycoprotein</keyword>
<accession>A0A7J6LI60</accession>
<evidence type="ECO:0000256" key="1">
    <source>
        <dbReference type="ARBA" id="ARBA00009431"/>
    </source>
</evidence>
<evidence type="ECO:0000256" key="2">
    <source>
        <dbReference type="ARBA" id="ARBA00022645"/>
    </source>
</evidence>
<gene>
    <name evidence="6" type="ORF">FOL47_007769</name>
</gene>
<dbReference type="AlphaFoldDB" id="A0A7J6LI60"/>
<comment type="similarity">
    <text evidence="1">Belongs to the peptidase S10 family.</text>
</comment>
<sequence>MSYYDKRGLRSWVVVILALVLSSDTLKASSLKLTSIKPSKSGPSHKLGRDELVKKKVCDELVVQYYGYLNGQCDTKLFYWFFGSRKNSSSCPTLVYLQGGPGVSSLYSALSGHFIPPLAAKFKERKSLVQLKGIILGNADVMPEIQWDFYLEMAKENNLIDEDSEPCAVAWDTCHDDLIAPVIAKGIDIYHLDRKHGDVSSKQLRLNVTQKFRNDRARNYHHYISRLIDDDDLRALIFHGDRDYACNWMGGEAWTKELEWRGSEGFRTAKDIIYKSNDDITGTLRSFTLPDTGGQLNFIRVYNAGHNTPMDAPRQSLKMLHDFLNNQLPS</sequence>
<dbReference type="PANTHER" id="PTHR11802">
    <property type="entry name" value="SERINE PROTEASE FAMILY S10 SERINE CARBOXYPEPTIDASE"/>
    <property type="match status" value="1"/>
</dbReference>
<keyword evidence="3" id="KW-0645">Protease</keyword>
<comment type="caution">
    <text evidence="6">The sequence shown here is derived from an EMBL/GenBank/DDBJ whole genome shotgun (WGS) entry which is preliminary data.</text>
</comment>
<dbReference type="InterPro" id="IPR029058">
    <property type="entry name" value="AB_hydrolase_fold"/>
</dbReference>
<keyword evidence="4" id="KW-0378">Hydrolase</keyword>
<reference evidence="6 7" key="1">
    <citation type="submission" date="2020-04" db="EMBL/GenBank/DDBJ databases">
        <title>Perkinsus chesapeaki whole genome sequence.</title>
        <authorList>
            <person name="Bogema D.R."/>
        </authorList>
    </citation>
    <scope>NUCLEOTIDE SEQUENCE [LARGE SCALE GENOMIC DNA]</scope>
    <source>
        <strain evidence="6">ATCC PRA-425</strain>
    </source>
</reference>
<name>A0A7J6LI60_PERCH</name>
<dbReference type="EMBL" id="JAAPAO010000472">
    <property type="protein sequence ID" value="KAF4658962.1"/>
    <property type="molecule type" value="Genomic_DNA"/>
</dbReference>